<gene>
    <name evidence="2" type="ORF">RchiOBHm_Chr5g0082451</name>
</gene>
<accession>A0A2P6QNA9</accession>
<reference evidence="2 3" key="1">
    <citation type="journal article" date="2018" name="Nat. Genet.">
        <title>The Rosa genome provides new insights in the design of modern roses.</title>
        <authorList>
            <person name="Bendahmane M."/>
        </authorList>
    </citation>
    <scope>NUCLEOTIDE SEQUENCE [LARGE SCALE GENOMIC DNA]</scope>
    <source>
        <strain evidence="3">cv. Old Blush</strain>
    </source>
</reference>
<comment type="caution">
    <text evidence="2">The sequence shown here is derived from an EMBL/GenBank/DDBJ whole genome shotgun (WGS) entry which is preliminary data.</text>
</comment>
<protein>
    <submittedName>
        <fullName evidence="2">Uncharacterized protein</fullName>
    </submittedName>
</protein>
<keyword evidence="3" id="KW-1185">Reference proteome</keyword>
<evidence type="ECO:0000313" key="3">
    <source>
        <dbReference type="Proteomes" id="UP000238479"/>
    </source>
</evidence>
<feature type="compositionally biased region" description="Polar residues" evidence="1">
    <location>
        <begin position="1"/>
        <end position="13"/>
    </location>
</feature>
<evidence type="ECO:0000313" key="2">
    <source>
        <dbReference type="EMBL" id="PRQ35666.1"/>
    </source>
</evidence>
<dbReference type="Proteomes" id="UP000238479">
    <property type="component" value="Chromosome 5"/>
</dbReference>
<dbReference type="AlphaFoldDB" id="A0A2P6QNA9"/>
<organism evidence="2 3">
    <name type="scientific">Rosa chinensis</name>
    <name type="common">China rose</name>
    <dbReference type="NCBI Taxonomy" id="74649"/>
    <lineage>
        <taxon>Eukaryota</taxon>
        <taxon>Viridiplantae</taxon>
        <taxon>Streptophyta</taxon>
        <taxon>Embryophyta</taxon>
        <taxon>Tracheophyta</taxon>
        <taxon>Spermatophyta</taxon>
        <taxon>Magnoliopsida</taxon>
        <taxon>eudicotyledons</taxon>
        <taxon>Gunneridae</taxon>
        <taxon>Pentapetalae</taxon>
        <taxon>rosids</taxon>
        <taxon>fabids</taxon>
        <taxon>Rosales</taxon>
        <taxon>Rosaceae</taxon>
        <taxon>Rosoideae</taxon>
        <taxon>Rosoideae incertae sedis</taxon>
        <taxon>Rosa</taxon>
    </lineage>
</organism>
<dbReference type="EMBL" id="PDCK01000043">
    <property type="protein sequence ID" value="PRQ35666.1"/>
    <property type="molecule type" value="Genomic_DNA"/>
</dbReference>
<dbReference type="Gramene" id="PRQ35666">
    <property type="protein sequence ID" value="PRQ35666"/>
    <property type="gene ID" value="RchiOBHm_Chr5g0082451"/>
</dbReference>
<sequence>MSSAAASLGSDLQQGAPASFSRPRGTRLRSRVALWSSPILVLSGCVVVDGGGQHQAFGGGSSCIIGFQSE</sequence>
<proteinExistence type="predicted"/>
<feature type="region of interest" description="Disordered" evidence="1">
    <location>
        <begin position="1"/>
        <end position="25"/>
    </location>
</feature>
<evidence type="ECO:0000256" key="1">
    <source>
        <dbReference type="SAM" id="MobiDB-lite"/>
    </source>
</evidence>
<name>A0A2P6QNA9_ROSCH</name>